<feature type="signal peptide" evidence="43">
    <location>
        <begin position="1"/>
        <end position="20"/>
    </location>
</feature>
<evidence type="ECO:0000256" key="31">
    <source>
        <dbReference type="ARBA" id="ARBA00048374"/>
    </source>
</evidence>
<evidence type="ECO:0000256" key="17">
    <source>
        <dbReference type="ARBA" id="ARBA00031182"/>
    </source>
</evidence>
<dbReference type="Gene3D" id="3.40.50.1110">
    <property type="entry name" value="SGNH hydrolase"/>
    <property type="match status" value="1"/>
</dbReference>
<evidence type="ECO:0000256" key="40">
    <source>
        <dbReference type="ARBA" id="ARBA00049363"/>
    </source>
</evidence>
<evidence type="ECO:0000256" key="39">
    <source>
        <dbReference type="ARBA" id="ARBA00048939"/>
    </source>
</evidence>
<comment type="catalytic activity">
    <reaction evidence="31">
        <text>1-octadecanoyl-2-(9Z,12Z)-octadecadienoyl-sn-glycerol + H2O = 1-octadecanoyl-sn-glycerol + (9Z,12Z)-octadecadienoate + H(+)</text>
        <dbReference type="Rhea" id="RHEA:40927"/>
        <dbReference type="ChEBI" id="CHEBI:15377"/>
        <dbReference type="ChEBI" id="CHEBI:15378"/>
        <dbReference type="ChEBI" id="CHEBI:30245"/>
        <dbReference type="ChEBI" id="CHEBI:75550"/>
        <dbReference type="ChEBI" id="CHEBI:77097"/>
    </reaction>
    <physiologicalReaction direction="left-to-right" evidence="31">
        <dbReference type="Rhea" id="RHEA:40928"/>
    </physiologicalReaction>
</comment>
<evidence type="ECO:0000256" key="36">
    <source>
        <dbReference type="ARBA" id="ARBA00048699"/>
    </source>
</evidence>
<dbReference type="Proteomes" id="UP001152759">
    <property type="component" value="Chromosome 3"/>
</dbReference>
<dbReference type="FunFam" id="3.40.50.1110:FF:000005">
    <property type="entry name" value="Phospholipase B1"/>
    <property type="match status" value="1"/>
</dbReference>
<comment type="catalytic activity">
    <reaction evidence="41">
        <text>1,3-di-(9Z-octadecenoyl)-glycerol + H2O = 1-(9Z-octadecenoyl)-glycerol + (9Z)-octadecenoate + H(+)</text>
        <dbReference type="Rhea" id="RHEA:39939"/>
        <dbReference type="ChEBI" id="CHEBI:15377"/>
        <dbReference type="ChEBI" id="CHEBI:15378"/>
        <dbReference type="ChEBI" id="CHEBI:30823"/>
        <dbReference type="ChEBI" id="CHEBI:75342"/>
        <dbReference type="ChEBI" id="CHEBI:75735"/>
    </reaction>
    <physiologicalReaction direction="left-to-right" evidence="41">
        <dbReference type="Rhea" id="RHEA:39940"/>
    </physiologicalReaction>
</comment>
<keyword evidence="45" id="KW-1185">Reference proteome</keyword>
<evidence type="ECO:0000256" key="8">
    <source>
        <dbReference type="ARBA" id="ARBA00022801"/>
    </source>
</evidence>
<comment type="catalytic activity">
    <reaction evidence="30">
        <text>1-hexadecanoyl-2-(9Z,12Z-octadecadienoyl)-sn-glycero-3-phosphocholine + H2O = 2-(9Z,12Z-octadecadienoyl)-sn-glycero-3-phosphocholine + hexadecanoate + H(+)</text>
        <dbReference type="Rhea" id="RHEA:40971"/>
        <dbReference type="ChEBI" id="CHEBI:7896"/>
        <dbReference type="ChEBI" id="CHEBI:15377"/>
        <dbReference type="ChEBI" id="CHEBI:15378"/>
        <dbReference type="ChEBI" id="CHEBI:73002"/>
        <dbReference type="ChEBI" id="CHEBI:76084"/>
    </reaction>
    <physiologicalReaction direction="left-to-right" evidence="30">
        <dbReference type="Rhea" id="RHEA:40972"/>
    </physiologicalReaction>
</comment>
<comment type="catalytic activity">
    <reaction evidence="38">
        <text>1-O-hexadecyl-2-(9Z)-octadecenoyl-sn-glycero-3-phosphocholine + H2O = 1-O-hexadecyl-sn-glycero-3-phosphocholine + (9Z)-octadecenoate + H(+)</text>
        <dbReference type="Rhea" id="RHEA:40915"/>
        <dbReference type="ChEBI" id="CHEBI:15377"/>
        <dbReference type="ChEBI" id="CHEBI:15378"/>
        <dbReference type="ChEBI" id="CHEBI:30823"/>
        <dbReference type="ChEBI" id="CHEBI:34112"/>
        <dbReference type="ChEBI" id="CHEBI:64496"/>
    </reaction>
    <physiologicalReaction direction="left-to-right" evidence="38">
        <dbReference type="Rhea" id="RHEA:40916"/>
    </physiologicalReaction>
</comment>
<keyword evidence="4" id="KW-1003">Cell membrane</keyword>
<dbReference type="Pfam" id="PF00657">
    <property type="entry name" value="Lipase_GDSL"/>
    <property type="match status" value="1"/>
</dbReference>
<comment type="catalytic activity">
    <reaction evidence="34">
        <text>1-hexadecanoyl-2-(9Z-octadecenoyl)-sn-glycero-3-phosphoethanolamine + H2O = 1-hexadecanoyl-sn-glycero-3-phosphoethanolamine + (9Z)-octadecenoate + H(+)</text>
        <dbReference type="Rhea" id="RHEA:40911"/>
        <dbReference type="ChEBI" id="CHEBI:15377"/>
        <dbReference type="ChEBI" id="CHEBI:15378"/>
        <dbReference type="ChEBI" id="CHEBI:30823"/>
        <dbReference type="ChEBI" id="CHEBI:73004"/>
        <dbReference type="ChEBI" id="CHEBI:73007"/>
    </reaction>
    <physiologicalReaction direction="left-to-right" evidence="34">
        <dbReference type="Rhea" id="RHEA:40912"/>
    </physiologicalReaction>
</comment>
<protein>
    <recommendedName>
        <fullName evidence="3">Phospholipase B1, membrane-associated</fullName>
    </recommendedName>
    <alternativeName>
        <fullName evidence="16">Lysophospholipase</fullName>
    </alternativeName>
    <alternativeName>
        <fullName evidence="17">Phospholipase A2</fullName>
    </alternativeName>
    <alternativeName>
        <fullName evidence="19">Phospholipase B/lipase</fullName>
    </alternativeName>
    <alternativeName>
        <fullName evidence="18">Triacylglycerol lipase</fullName>
    </alternativeName>
</protein>
<comment type="catalytic activity">
    <reaction evidence="32">
        <text>1,2,3-tri-(9Z-octadecenoyl)-glycerol + H2O = di-(9Z)-octadecenoylglycerol + (9Z)-octadecenoate + H(+)</text>
        <dbReference type="Rhea" id="RHEA:38575"/>
        <dbReference type="ChEBI" id="CHEBI:15377"/>
        <dbReference type="ChEBI" id="CHEBI:15378"/>
        <dbReference type="ChEBI" id="CHEBI:30823"/>
        <dbReference type="ChEBI" id="CHEBI:53753"/>
        <dbReference type="ChEBI" id="CHEBI:75945"/>
    </reaction>
    <physiologicalReaction direction="left-to-right" evidence="32">
        <dbReference type="Rhea" id="RHEA:38576"/>
    </physiologicalReaction>
</comment>
<keyword evidence="11" id="KW-0472">Membrane</keyword>
<evidence type="ECO:0000256" key="3">
    <source>
        <dbReference type="ARBA" id="ARBA00015133"/>
    </source>
</evidence>
<dbReference type="InterPro" id="IPR038885">
    <property type="entry name" value="PLB1"/>
</dbReference>
<evidence type="ECO:0000313" key="45">
    <source>
        <dbReference type="Proteomes" id="UP001152759"/>
    </source>
</evidence>
<evidence type="ECO:0000256" key="6">
    <source>
        <dbReference type="ARBA" id="ARBA00022729"/>
    </source>
</evidence>
<comment type="function">
    <text evidence="20">Calcium-independent membrane-associated phospholipase that catalyzes complete diacylation of phospholipids by hydrolyzing both sn-1 and sn-2 fatty acyl chains attached to the glycerol backbone (phospholipase B activity). Has dual phospholipase and lysophospholipase activities toward diacylphospholipids. Preferentially cleaves sn-2 ester bonds over sn-1 bonds. Acts as a lipase toward glycerolipid substrates. Hydrolyzes fatty acyl chains of diacylglycerols with preference for the sn-2 position and of triacylglycerols with not positional selectivity. May also hydrolyze long chain retinyl esters such as retinyl palmitate. May contribute to digestion of dietary phospholipids, glycerolipids and retinoids, facilitating lipid absorption at the brush border.</text>
</comment>
<dbReference type="EMBL" id="OU963864">
    <property type="protein sequence ID" value="CAH0386792.1"/>
    <property type="molecule type" value="Genomic_DNA"/>
</dbReference>
<evidence type="ECO:0000256" key="7">
    <source>
        <dbReference type="ARBA" id="ARBA00022737"/>
    </source>
</evidence>
<dbReference type="GO" id="GO:0016324">
    <property type="term" value="C:apical plasma membrane"/>
    <property type="evidence" value="ECO:0007669"/>
    <property type="project" value="UniProtKB-SubCell"/>
</dbReference>
<evidence type="ECO:0000256" key="37">
    <source>
        <dbReference type="ARBA" id="ARBA00048869"/>
    </source>
</evidence>
<evidence type="ECO:0000256" key="12">
    <source>
        <dbReference type="ARBA" id="ARBA00023180"/>
    </source>
</evidence>
<evidence type="ECO:0000256" key="30">
    <source>
        <dbReference type="ARBA" id="ARBA00048362"/>
    </source>
</evidence>
<keyword evidence="9" id="KW-1133">Transmembrane helix</keyword>
<name>A0A9P0F308_BEMTA</name>
<evidence type="ECO:0000256" key="1">
    <source>
        <dbReference type="ARBA" id="ARBA00004247"/>
    </source>
</evidence>
<organism evidence="44 45">
    <name type="scientific">Bemisia tabaci</name>
    <name type="common">Sweetpotato whitefly</name>
    <name type="synonym">Aleurodes tabaci</name>
    <dbReference type="NCBI Taxonomy" id="7038"/>
    <lineage>
        <taxon>Eukaryota</taxon>
        <taxon>Metazoa</taxon>
        <taxon>Ecdysozoa</taxon>
        <taxon>Arthropoda</taxon>
        <taxon>Hexapoda</taxon>
        <taxon>Insecta</taxon>
        <taxon>Pterygota</taxon>
        <taxon>Neoptera</taxon>
        <taxon>Paraneoptera</taxon>
        <taxon>Hemiptera</taxon>
        <taxon>Sternorrhyncha</taxon>
        <taxon>Aleyrodoidea</taxon>
        <taxon>Aleyrodidae</taxon>
        <taxon>Aleyrodinae</taxon>
        <taxon>Bemisia</taxon>
    </lineage>
</organism>
<evidence type="ECO:0000256" key="18">
    <source>
        <dbReference type="ARBA" id="ARBA00031485"/>
    </source>
</evidence>
<evidence type="ECO:0000256" key="5">
    <source>
        <dbReference type="ARBA" id="ARBA00022692"/>
    </source>
</evidence>
<comment type="catalytic activity">
    <reaction evidence="35">
        <text>1-hexadecanoyl-sn-glycero-3-phosphocholine + H2O = sn-glycerol 3-phosphocholine + hexadecanoate + H(+)</text>
        <dbReference type="Rhea" id="RHEA:40435"/>
        <dbReference type="ChEBI" id="CHEBI:7896"/>
        <dbReference type="ChEBI" id="CHEBI:15377"/>
        <dbReference type="ChEBI" id="CHEBI:15378"/>
        <dbReference type="ChEBI" id="CHEBI:16870"/>
        <dbReference type="ChEBI" id="CHEBI:72998"/>
    </reaction>
    <physiologicalReaction direction="left-to-right" evidence="35">
        <dbReference type="Rhea" id="RHEA:40436"/>
    </physiologicalReaction>
</comment>
<comment type="catalytic activity">
    <reaction evidence="15">
        <text>a 1,2-diacyl-sn-glycero-3-phosphocholine + H2O = a 1-acyl-sn-glycero-3-phosphocholine + a fatty acid + H(+)</text>
        <dbReference type="Rhea" id="RHEA:15801"/>
        <dbReference type="ChEBI" id="CHEBI:15377"/>
        <dbReference type="ChEBI" id="CHEBI:15378"/>
        <dbReference type="ChEBI" id="CHEBI:28868"/>
        <dbReference type="ChEBI" id="CHEBI:57643"/>
        <dbReference type="ChEBI" id="CHEBI:58168"/>
        <dbReference type="EC" id="3.1.1.4"/>
    </reaction>
    <physiologicalReaction direction="left-to-right" evidence="15">
        <dbReference type="Rhea" id="RHEA:15802"/>
    </physiologicalReaction>
</comment>
<dbReference type="KEGG" id="btab:109043819"/>
<comment type="catalytic activity">
    <reaction evidence="14">
        <text>1-hexadecanoyl-2-(9Z,12Z-octadecadienoyl)-sn-glycero-3-phosphocholine + H2O = (9Z,12Z)-octadecadienoate + 1-hexadecanoyl-sn-glycero-3-phosphocholine + H(+)</text>
        <dbReference type="Rhea" id="RHEA:40811"/>
        <dbReference type="ChEBI" id="CHEBI:15377"/>
        <dbReference type="ChEBI" id="CHEBI:15378"/>
        <dbReference type="ChEBI" id="CHEBI:30245"/>
        <dbReference type="ChEBI" id="CHEBI:72998"/>
        <dbReference type="ChEBI" id="CHEBI:73002"/>
    </reaction>
    <physiologicalReaction direction="left-to-right" evidence="14">
        <dbReference type="Rhea" id="RHEA:40812"/>
    </physiologicalReaction>
</comment>
<evidence type="ECO:0000256" key="24">
    <source>
        <dbReference type="ARBA" id="ARBA00047459"/>
    </source>
</evidence>
<evidence type="ECO:0000256" key="10">
    <source>
        <dbReference type="ARBA" id="ARBA00023098"/>
    </source>
</evidence>
<evidence type="ECO:0000256" key="22">
    <source>
        <dbReference type="ARBA" id="ARBA00047363"/>
    </source>
</evidence>
<evidence type="ECO:0000256" key="27">
    <source>
        <dbReference type="ARBA" id="ARBA00048049"/>
    </source>
</evidence>
<dbReference type="SUPFAM" id="SSF52266">
    <property type="entry name" value="SGNH hydrolase"/>
    <property type="match status" value="1"/>
</dbReference>
<sequence>MNLFSLGLLCFVATVPTVYSAYNITHGLPWTRWNISGKDEDLPRFFRFSPEQFVKFRKMLQSAIGKSSELPHNIKLAKKIKKFQTVLNGPFPCNTSNARSAVVPTSVHEVRPGDIDVVAAIGDSLTAGNGAAATNVFHVAIENRGISWSIGGQKNWREHMTLPNILREFNQNLIGYSKGDSIAQEKKAHFNVAEIGAISTDMPFMARVLVKRIRADPNVDFEKHWKLVTLMIGSNDFCTDLCYSPDIWATPEKHKKDIENVLDYLQANLPRTIVNFVVAPNLQIITEFSASPPLCYFTHVAECYCLFAAQYKHNLRNYIKVMELWQNAEEELANLPKYKTSDDFAVVLQTFTRDLTFPTKKTRFGNTVTDWSYLSADCFHFSQKGYQRAANALWNNMLEPVGNKSRDWKLEMTRFLCPTEESPYICTWKNCK</sequence>
<evidence type="ECO:0000256" key="23">
    <source>
        <dbReference type="ARBA" id="ARBA00047438"/>
    </source>
</evidence>
<keyword evidence="7" id="KW-0677">Repeat</keyword>
<comment type="catalytic activity">
    <reaction evidence="28">
        <text>1,2-di-(9Z-octadecenoyl)-sn-glycero-3-phosphocholine + H2O = 1-(9Z-octadecenoyl)-sn-glycero-3-phosphocholine + (9Z)-octadecenoate + H(+)</text>
        <dbReference type="Rhea" id="RHEA:40923"/>
        <dbReference type="ChEBI" id="CHEBI:15377"/>
        <dbReference type="ChEBI" id="CHEBI:15378"/>
        <dbReference type="ChEBI" id="CHEBI:28610"/>
        <dbReference type="ChEBI" id="CHEBI:30823"/>
        <dbReference type="ChEBI" id="CHEBI:74669"/>
    </reaction>
    <physiologicalReaction direction="left-to-right" evidence="28">
        <dbReference type="Rhea" id="RHEA:40924"/>
    </physiologicalReaction>
</comment>
<dbReference type="PANTHER" id="PTHR21325:SF31">
    <property type="entry name" value="GH22081P-RELATED"/>
    <property type="match status" value="1"/>
</dbReference>
<dbReference type="InterPro" id="IPR035547">
    <property type="entry name" value="Phospholipase_B"/>
</dbReference>
<evidence type="ECO:0000256" key="14">
    <source>
        <dbReference type="ARBA" id="ARBA00023408"/>
    </source>
</evidence>
<comment type="catalytic activity">
    <reaction evidence="26">
        <text>1-hexadecanoyl-2-(9Z-octadecenoyl)-sn-glycero-3-phospho-(1'-sn-glycerol) + H2O = 1-hexadecanoyl-sn-glycero-3-phospho-(1'-sn-glycerol) + (9Z)-octadecenoate + H(+)</text>
        <dbReference type="Rhea" id="RHEA:40919"/>
        <dbReference type="ChEBI" id="CHEBI:15377"/>
        <dbReference type="ChEBI" id="CHEBI:15378"/>
        <dbReference type="ChEBI" id="CHEBI:30823"/>
        <dbReference type="ChEBI" id="CHEBI:72841"/>
        <dbReference type="ChEBI" id="CHEBI:75158"/>
    </reaction>
    <physiologicalReaction direction="left-to-right" evidence="26">
        <dbReference type="Rhea" id="RHEA:40920"/>
    </physiologicalReaction>
</comment>
<dbReference type="GO" id="GO:0006644">
    <property type="term" value="P:phospholipid metabolic process"/>
    <property type="evidence" value="ECO:0007669"/>
    <property type="project" value="TreeGrafter"/>
</dbReference>
<keyword evidence="6 43" id="KW-0732">Signal</keyword>
<comment type="catalytic activity">
    <reaction evidence="25">
        <text>2,3-di-(9Z)-octadecenoyl-sn-glycerol + H2O = 3-(9Z-octadecenoyl)-sn-glycerol + (9Z)-octadecenoate + H(+)</text>
        <dbReference type="Rhea" id="RHEA:42604"/>
        <dbReference type="ChEBI" id="CHEBI:15377"/>
        <dbReference type="ChEBI" id="CHEBI:15378"/>
        <dbReference type="ChEBI" id="CHEBI:30823"/>
        <dbReference type="ChEBI" id="CHEBI:75824"/>
        <dbReference type="ChEBI" id="CHEBI:75938"/>
    </reaction>
    <physiologicalReaction direction="left-to-right" evidence="25">
        <dbReference type="Rhea" id="RHEA:42605"/>
    </physiologicalReaction>
</comment>
<evidence type="ECO:0000256" key="9">
    <source>
        <dbReference type="ARBA" id="ARBA00022989"/>
    </source>
</evidence>
<dbReference type="AlphaFoldDB" id="A0A9P0F308"/>
<comment type="catalytic activity">
    <reaction evidence="42">
        <text>2-(9Z-octadecenoyl)-glycerol + H2O = glycerol + (9Z)-octadecenoate + H(+)</text>
        <dbReference type="Rhea" id="RHEA:38491"/>
        <dbReference type="ChEBI" id="CHEBI:15377"/>
        <dbReference type="ChEBI" id="CHEBI:15378"/>
        <dbReference type="ChEBI" id="CHEBI:17754"/>
        <dbReference type="ChEBI" id="CHEBI:30823"/>
        <dbReference type="ChEBI" id="CHEBI:73990"/>
    </reaction>
    <physiologicalReaction direction="left-to-right" evidence="42">
        <dbReference type="Rhea" id="RHEA:38492"/>
    </physiologicalReaction>
</comment>
<reference evidence="44" key="1">
    <citation type="submission" date="2021-12" db="EMBL/GenBank/DDBJ databases">
        <authorList>
            <person name="King R."/>
        </authorList>
    </citation>
    <scope>NUCLEOTIDE SEQUENCE</scope>
</reference>
<dbReference type="CDD" id="cd01824">
    <property type="entry name" value="Phospholipase_B_like"/>
    <property type="match status" value="1"/>
</dbReference>
<evidence type="ECO:0000256" key="38">
    <source>
        <dbReference type="ARBA" id="ARBA00048872"/>
    </source>
</evidence>
<dbReference type="InterPro" id="IPR036514">
    <property type="entry name" value="SGNH_hydro_sf"/>
</dbReference>
<evidence type="ECO:0000256" key="43">
    <source>
        <dbReference type="SAM" id="SignalP"/>
    </source>
</evidence>
<evidence type="ECO:0000256" key="21">
    <source>
        <dbReference type="ARBA" id="ARBA00047324"/>
    </source>
</evidence>
<gene>
    <name evidence="44" type="ORF">BEMITA_LOCUS5865</name>
</gene>
<evidence type="ECO:0000313" key="44">
    <source>
        <dbReference type="EMBL" id="CAH0386792.1"/>
    </source>
</evidence>
<comment type="catalytic activity">
    <reaction evidence="22">
        <text>1,3-dihexadecanoyl-2-(9Z-octadecenoyl)glycerol + H2O = 1-hexadecanoyl-2-(9Z-octadecenoyl)-glycerol + hexadecanoate + H(+)</text>
        <dbReference type="Rhea" id="RHEA:40979"/>
        <dbReference type="ChEBI" id="CHEBI:7896"/>
        <dbReference type="ChEBI" id="CHEBI:15377"/>
        <dbReference type="ChEBI" id="CHEBI:15378"/>
        <dbReference type="ChEBI" id="CHEBI:75585"/>
        <dbReference type="ChEBI" id="CHEBI:75688"/>
    </reaction>
    <physiologicalReaction direction="left-to-right" evidence="22">
        <dbReference type="Rhea" id="RHEA:40980"/>
    </physiologicalReaction>
</comment>
<evidence type="ECO:0000256" key="26">
    <source>
        <dbReference type="ARBA" id="ARBA00048015"/>
    </source>
</evidence>
<evidence type="ECO:0000256" key="15">
    <source>
        <dbReference type="ARBA" id="ARBA00023422"/>
    </source>
</evidence>
<comment type="catalytic activity">
    <reaction evidence="37">
        <text>1,3-dihexadecanoyl-2-(9Z-octadecenoyl)glycerol + H2O = 1,3-dihexadecanoylglycerol + (9Z)-octadecenoate + H(+)</text>
        <dbReference type="Rhea" id="RHEA:40983"/>
        <dbReference type="ChEBI" id="CHEBI:15377"/>
        <dbReference type="ChEBI" id="CHEBI:15378"/>
        <dbReference type="ChEBI" id="CHEBI:30823"/>
        <dbReference type="ChEBI" id="CHEBI:75688"/>
        <dbReference type="ChEBI" id="CHEBI:77619"/>
    </reaction>
    <physiologicalReaction direction="left-to-right" evidence="37">
        <dbReference type="Rhea" id="RHEA:40984"/>
    </physiologicalReaction>
</comment>
<evidence type="ECO:0000256" key="16">
    <source>
        <dbReference type="ARBA" id="ARBA00029723"/>
    </source>
</evidence>
<evidence type="ECO:0000256" key="11">
    <source>
        <dbReference type="ARBA" id="ARBA00023136"/>
    </source>
</evidence>
<comment type="catalytic activity">
    <reaction evidence="27">
        <text>a 1-O-alkyl-2-acyl-sn-glycero-3-phosphocholine + H2O = a 1-O-alkyl-sn-glycero-3-phosphocholine + a fatty acid + H(+)</text>
        <dbReference type="Rhea" id="RHEA:36231"/>
        <dbReference type="ChEBI" id="CHEBI:15377"/>
        <dbReference type="ChEBI" id="CHEBI:15378"/>
        <dbReference type="ChEBI" id="CHEBI:28868"/>
        <dbReference type="ChEBI" id="CHEBI:30909"/>
        <dbReference type="ChEBI" id="CHEBI:36702"/>
        <dbReference type="EC" id="3.1.1.4"/>
    </reaction>
    <physiologicalReaction direction="left-to-right" evidence="27">
        <dbReference type="Rhea" id="RHEA:36232"/>
    </physiologicalReaction>
</comment>
<evidence type="ECO:0000256" key="25">
    <source>
        <dbReference type="ARBA" id="ARBA00048011"/>
    </source>
</evidence>
<feature type="chain" id="PRO_5040292496" description="Phospholipase B1, membrane-associated" evidence="43">
    <location>
        <begin position="21"/>
        <end position="432"/>
    </location>
</feature>
<dbReference type="GO" id="GO:0004623">
    <property type="term" value="F:phospholipase A2 activity"/>
    <property type="evidence" value="ECO:0007669"/>
    <property type="project" value="UniProtKB-EC"/>
</dbReference>
<comment type="catalytic activity">
    <reaction evidence="23">
        <text>1-(9Z-octadecenoyl)-glycerol + H2O = glycerol + (9Z)-octadecenoate + H(+)</text>
        <dbReference type="Rhea" id="RHEA:38487"/>
        <dbReference type="ChEBI" id="CHEBI:15377"/>
        <dbReference type="ChEBI" id="CHEBI:15378"/>
        <dbReference type="ChEBI" id="CHEBI:17754"/>
        <dbReference type="ChEBI" id="CHEBI:30823"/>
        <dbReference type="ChEBI" id="CHEBI:75342"/>
    </reaction>
    <physiologicalReaction direction="left-to-right" evidence="23">
        <dbReference type="Rhea" id="RHEA:38488"/>
    </physiologicalReaction>
</comment>
<comment type="catalytic activity">
    <reaction evidence="24">
        <text>1-hexadecanoyl-2-(9Z)-octadecenoyl-3-octadecanoyl-sn-glycerol + H2O = 1-hexadecanoyl-2-(9Z-octadecenoyl)-sn-glycerol + octadecanoate + H(+)</text>
        <dbReference type="Rhea" id="RHEA:41111"/>
        <dbReference type="ChEBI" id="CHEBI:15377"/>
        <dbReference type="ChEBI" id="CHEBI:15378"/>
        <dbReference type="ChEBI" id="CHEBI:25629"/>
        <dbReference type="ChEBI" id="CHEBI:75466"/>
        <dbReference type="ChEBI" id="CHEBI:77623"/>
    </reaction>
    <physiologicalReaction direction="left-to-right" evidence="24">
        <dbReference type="Rhea" id="RHEA:41112"/>
    </physiologicalReaction>
</comment>
<evidence type="ECO:0000256" key="4">
    <source>
        <dbReference type="ARBA" id="ARBA00022475"/>
    </source>
</evidence>
<evidence type="ECO:0000256" key="28">
    <source>
        <dbReference type="ARBA" id="ARBA00048058"/>
    </source>
</evidence>
<proteinExistence type="inferred from homology"/>
<evidence type="ECO:0000256" key="42">
    <source>
        <dbReference type="ARBA" id="ARBA00049461"/>
    </source>
</evidence>
<comment type="similarity">
    <text evidence="2">Belongs to the 'GDSL' lipolytic enzyme family. Phospholipase B1 subfamily.</text>
</comment>
<dbReference type="PANTHER" id="PTHR21325">
    <property type="entry name" value="PHOSPHOLIPASE B, PLB1"/>
    <property type="match status" value="1"/>
</dbReference>
<comment type="catalytic activity">
    <reaction evidence="39">
        <text>1-hexadecanoyl-2-(9Z)-octadecenoyl-3-octadecanoyl-sn-glycerol + H2O = 1-hexadecanoyl-3-octadecanoyl-sn-glycerol + (9Z)-octadecenoate + H(+)</text>
        <dbReference type="Rhea" id="RHEA:41103"/>
        <dbReference type="ChEBI" id="CHEBI:15377"/>
        <dbReference type="ChEBI" id="CHEBI:15378"/>
        <dbReference type="ChEBI" id="CHEBI:30823"/>
        <dbReference type="ChEBI" id="CHEBI:77623"/>
        <dbReference type="ChEBI" id="CHEBI:77624"/>
    </reaction>
    <physiologicalReaction direction="left-to-right" evidence="39">
        <dbReference type="Rhea" id="RHEA:41104"/>
    </physiologicalReaction>
</comment>
<comment type="catalytic activity">
    <reaction evidence="29">
        <text>1,2-dihexadecanoyl-sn-glycero-3-phosphocholine + H2O = 1-hexadecanoyl-sn-glycero-3-phosphocholine + hexadecanoate + H(+)</text>
        <dbReference type="Rhea" id="RHEA:41223"/>
        <dbReference type="ChEBI" id="CHEBI:7896"/>
        <dbReference type="ChEBI" id="CHEBI:15377"/>
        <dbReference type="ChEBI" id="CHEBI:15378"/>
        <dbReference type="ChEBI" id="CHEBI:72998"/>
        <dbReference type="ChEBI" id="CHEBI:72999"/>
    </reaction>
    <physiologicalReaction direction="left-to-right" evidence="29">
        <dbReference type="Rhea" id="RHEA:41224"/>
    </physiologicalReaction>
</comment>
<evidence type="ECO:0000256" key="33">
    <source>
        <dbReference type="ARBA" id="ARBA00048454"/>
    </source>
</evidence>
<comment type="subcellular location">
    <subcellularLocation>
        <location evidence="1">Apical cell membrane</location>
        <topology evidence="1">Single-pass type I membrane protein</topology>
    </subcellularLocation>
</comment>
<keyword evidence="8" id="KW-0378">Hydrolase</keyword>
<evidence type="ECO:0000256" key="34">
    <source>
        <dbReference type="ARBA" id="ARBA00048613"/>
    </source>
</evidence>
<keyword evidence="10" id="KW-0443">Lipid metabolism</keyword>
<accession>A0A9P0F308</accession>
<evidence type="ECO:0000256" key="32">
    <source>
        <dbReference type="ARBA" id="ARBA00048386"/>
    </source>
</evidence>
<evidence type="ECO:0000256" key="41">
    <source>
        <dbReference type="ARBA" id="ARBA00049372"/>
    </source>
</evidence>
<evidence type="ECO:0000256" key="29">
    <source>
        <dbReference type="ARBA" id="ARBA00048227"/>
    </source>
</evidence>
<comment type="catalytic activity">
    <reaction evidence="36">
        <text>1-hexadecanoyl-2-(9Z-octadecenoyl)-sn-glycero-3-phosphocholine + H2O = 1-hexadecanoyl-sn-glycero-3-phosphocholine + (9Z)-octadecenoate + H(+)</text>
        <dbReference type="Rhea" id="RHEA:38779"/>
        <dbReference type="ChEBI" id="CHEBI:15377"/>
        <dbReference type="ChEBI" id="CHEBI:15378"/>
        <dbReference type="ChEBI" id="CHEBI:30823"/>
        <dbReference type="ChEBI" id="CHEBI:72998"/>
        <dbReference type="ChEBI" id="CHEBI:73001"/>
    </reaction>
    <physiologicalReaction direction="left-to-right" evidence="36">
        <dbReference type="Rhea" id="RHEA:38780"/>
    </physiologicalReaction>
</comment>
<comment type="catalytic activity">
    <reaction evidence="33">
        <text>a 1-acyl-sn-glycero-3-phosphocholine + H2O = sn-glycerol 3-phosphocholine + a fatty acid + H(+)</text>
        <dbReference type="Rhea" id="RHEA:15177"/>
        <dbReference type="ChEBI" id="CHEBI:15377"/>
        <dbReference type="ChEBI" id="CHEBI:15378"/>
        <dbReference type="ChEBI" id="CHEBI:16870"/>
        <dbReference type="ChEBI" id="CHEBI:28868"/>
        <dbReference type="ChEBI" id="CHEBI:58168"/>
        <dbReference type="EC" id="3.1.1.5"/>
    </reaction>
    <physiologicalReaction direction="left-to-right" evidence="33">
        <dbReference type="Rhea" id="RHEA:15178"/>
    </physiologicalReaction>
</comment>
<evidence type="ECO:0000256" key="35">
    <source>
        <dbReference type="ARBA" id="ARBA00048656"/>
    </source>
</evidence>
<keyword evidence="5" id="KW-0812">Transmembrane</keyword>
<dbReference type="GO" id="GO:0004806">
    <property type="term" value="F:triacylglycerol lipase activity"/>
    <property type="evidence" value="ECO:0007669"/>
    <property type="project" value="UniProtKB-EC"/>
</dbReference>
<dbReference type="GO" id="GO:0004622">
    <property type="term" value="F:phosphatidylcholine lysophospholipase activity"/>
    <property type="evidence" value="ECO:0007669"/>
    <property type="project" value="UniProtKB-EC"/>
</dbReference>
<evidence type="ECO:0000256" key="13">
    <source>
        <dbReference type="ARBA" id="ARBA00023369"/>
    </source>
</evidence>
<evidence type="ECO:0000256" key="20">
    <source>
        <dbReference type="ARBA" id="ARBA00045916"/>
    </source>
</evidence>
<dbReference type="InterPro" id="IPR001087">
    <property type="entry name" value="GDSL"/>
</dbReference>
<evidence type="ECO:0000256" key="19">
    <source>
        <dbReference type="ARBA" id="ARBA00033022"/>
    </source>
</evidence>
<comment type="catalytic activity">
    <reaction evidence="21">
        <text>1-hexadecanoyl-2-(9Z)-octadecenoyl-3-octadecanoyl-sn-glycerol + H2O = 2-(9Z-octadecenoyl)-3-octadecanoyl-sn-glycerol + hexadecanoate + H(+)</text>
        <dbReference type="Rhea" id="RHEA:41107"/>
        <dbReference type="ChEBI" id="CHEBI:7896"/>
        <dbReference type="ChEBI" id="CHEBI:15377"/>
        <dbReference type="ChEBI" id="CHEBI:15378"/>
        <dbReference type="ChEBI" id="CHEBI:75558"/>
        <dbReference type="ChEBI" id="CHEBI:77623"/>
    </reaction>
    <physiologicalReaction direction="left-to-right" evidence="21">
        <dbReference type="Rhea" id="RHEA:41108"/>
    </physiologicalReaction>
</comment>
<keyword evidence="12" id="KW-0325">Glycoprotein</keyword>
<comment type="catalytic activity">
    <reaction evidence="40">
        <text>1,2-dihexadecanoyl-sn-glycero-3-phosphocholine + 2 H2O = sn-glycerol 3-phosphocholine + 2 hexadecanoate + 2 H(+)</text>
        <dbReference type="Rhea" id="RHEA:40975"/>
        <dbReference type="ChEBI" id="CHEBI:7896"/>
        <dbReference type="ChEBI" id="CHEBI:15377"/>
        <dbReference type="ChEBI" id="CHEBI:15378"/>
        <dbReference type="ChEBI" id="CHEBI:16870"/>
        <dbReference type="ChEBI" id="CHEBI:72999"/>
    </reaction>
    <physiologicalReaction direction="left-to-right" evidence="40">
        <dbReference type="Rhea" id="RHEA:40976"/>
    </physiologicalReaction>
</comment>
<comment type="catalytic activity">
    <reaction evidence="13">
        <text>a triacylglycerol + H2O = a diacylglycerol + a fatty acid + H(+)</text>
        <dbReference type="Rhea" id="RHEA:12044"/>
        <dbReference type="ChEBI" id="CHEBI:15377"/>
        <dbReference type="ChEBI" id="CHEBI:15378"/>
        <dbReference type="ChEBI" id="CHEBI:17855"/>
        <dbReference type="ChEBI" id="CHEBI:18035"/>
        <dbReference type="ChEBI" id="CHEBI:28868"/>
        <dbReference type="EC" id="3.1.1.3"/>
    </reaction>
    <physiologicalReaction direction="left-to-right" evidence="13">
        <dbReference type="Rhea" id="RHEA:12045"/>
    </physiologicalReaction>
</comment>
<evidence type="ECO:0000256" key="2">
    <source>
        <dbReference type="ARBA" id="ARBA00009979"/>
    </source>
</evidence>